<dbReference type="PROSITE" id="PS50830">
    <property type="entry name" value="TNASE_3"/>
    <property type="match status" value="1"/>
</dbReference>
<dbReference type="SUPFAM" id="SSF50199">
    <property type="entry name" value="Staphylococcal nuclease"/>
    <property type="match status" value="1"/>
</dbReference>
<keyword evidence="2" id="KW-0255">Endonuclease</keyword>
<dbReference type="Pfam" id="PF00565">
    <property type="entry name" value="SNase"/>
    <property type="match status" value="1"/>
</dbReference>
<evidence type="ECO:0000313" key="7">
    <source>
        <dbReference type="EMBL" id="MBL0422390.1"/>
    </source>
</evidence>
<dbReference type="InterPro" id="IPR016071">
    <property type="entry name" value="Staphylococal_nuclease_OB-fold"/>
</dbReference>
<feature type="region of interest" description="Disordered" evidence="4">
    <location>
        <begin position="135"/>
        <end position="157"/>
    </location>
</feature>
<dbReference type="SMART" id="SM00318">
    <property type="entry name" value="SNc"/>
    <property type="match status" value="1"/>
</dbReference>
<dbReference type="GO" id="GO:0004519">
    <property type="term" value="F:endonuclease activity"/>
    <property type="evidence" value="ECO:0007669"/>
    <property type="project" value="UniProtKB-KW"/>
</dbReference>
<sequence length="157" mass="17606">MTKKAWLLAFLLSSAAYGEPCLVVGLADGDTVTARCGPPGAYRQVKVRLAEIDAPEKKQPFGHRSRQALADLCFRRSARLRVVTSDRYGRAVARVECGGVDANAEMVRRGMAWAYTKYQTDSRLTQLEAQARARGAGLWADRSPQPPWEWRQKARRR</sequence>
<dbReference type="Proteomes" id="UP000613011">
    <property type="component" value="Unassembled WGS sequence"/>
</dbReference>
<dbReference type="PANTHER" id="PTHR12302">
    <property type="entry name" value="EBNA2 BINDING PROTEIN P100"/>
    <property type="match status" value="1"/>
</dbReference>
<keyword evidence="1" id="KW-0540">Nuclease</keyword>
<evidence type="ECO:0000256" key="4">
    <source>
        <dbReference type="SAM" id="MobiDB-lite"/>
    </source>
</evidence>
<dbReference type="InterPro" id="IPR035437">
    <property type="entry name" value="SNase_OB-fold_sf"/>
</dbReference>
<dbReference type="AlphaFoldDB" id="A0A937D556"/>
<dbReference type="GO" id="GO:0016787">
    <property type="term" value="F:hydrolase activity"/>
    <property type="evidence" value="ECO:0007669"/>
    <property type="project" value="UniProtKB-KW"/>
</dbReference>
<comment type="caution">
    <text evidence="7">The sequence shown here is derived from an EMBL/GenBank/DDBJ whole genome shotgun (WGS) entry which is preliminary data.</text>
</comment>
<organism evidence="7 8">
    <name type="scientific">Ramlibacter aurantiacus</name>
    <dbReference type="NCBI Taxonomy" id="2801330"/>
    <lineage>
        <taxon>Bacteria</taxon>
        <taxon>Pseudomonadati</taxon>
        <taxon>Pseudomonadota</taxon>
        <taxon>Betaproteobacteria</taxon>
        <taxon>Burkholderiales</taxon>
        <taxon>Comamonadaceae</taxon>
        <taxon>Ramlibacter</taxon>
    </lineage>
</organism>
<keyword evidence="5" id="KW-0732">Signal</keyword>
<gene>
    <name evidence="7" type="ORF">JI739_18725</name>
</gene>
<dbReference type="RefSeq" id="WP_201685472.1">
    <property type="nucleotide sequence ID" value="NZ_JAEQNA010000008.1"/>
</dbReference>
<keyword evidence="3" id="KW-0378">Hydrolase</keyword>
<feature type="domain" description="TNase-like" evidence="6">
    <location>
        <begin position="23"/>
        <end position="141"/>
    </location>
</feature>
<dbReference type="EMBL" id="JAEQNA010000008">
    <property type="protein sequence ID" value="MBL0422390.1"/>
    <property type="molecule type" value="Genomic_DNA"/>
</dbReference>
<keyword evidence="8" id="KW-1185">Reference proteome</keyword>
<feature type="signal peptide" evidence="5">
    <location>
        <begin position="1"/>
        <end position="18"/>
    </location>
</feature>
<evidence type="ECO:0000256" key="5">
    <source>
        <dbReference type="SAM" id="SignalP"/>
    </source>
</evidence>
<evidence type="ECO:0000256" key="2">
    <source>
        <dbReference type="ARBA" id="ARBA00022759"/>
    </source>
</evidence>
<evidence type="ECO:0000259" key="6">
    <source>
        <dbReference type="PROSITE" id="PS50830"/>
    </source>
</evidence>
<proteinExistence type="predicted"/>
<reference evidence="7" key="1">
    <citation type="submission" date="2021-01" db="EMBL/GenBank/DDBJ databases">
        <title>Ramlibacter sp. strain AW1 16S ribosomal RNA gene Genome sequencing and assembly.</title>
        <authorList>
            <person name="Kang M."/>
        </authorList>
    </citation>
    <scope>NUCLEOTIDE SEQUENCE</scope>
    <source>
        <strain evidence="7">AW1</strain>
    </source>
</reference>
<dbReference type="Gene3D" id="2.40.50.90">
    <property type="match status" value="1"/>
</dbReference>
<protein>
    <submittedName>
        <fullName evidence="7">Thermonuclease family protein</fullName>
    </submittedName>
</protein>
<evidence type="ECO:0000256" key="3">
    <source>
        <dbReference type="ARBA" id="ARBA00022801"/>
    </source>
</evidence>
<evidence type="ECO:0000256" key="1">
    <source>
        <dbReference type="ARBA" id="ARBA00022722"/>
    </source>
</evidence>
<name>A0A937D556_9BURK</name>
<feature type="chain" id="PRO_5036721557" evidence="5">
    <location>
        <begin position="19"/>
        <end position="157"/>
    </location>
</feature>
<accession>A0A937D556</accession>
<evidence type="ECO:0000313" key="8">
    <source>
        <dbReference type="Proteomes" id="UP000613011"/>
    </source>
</evidence>
<dbReference type="PANTHER" id="PTHR12302:SF3">
    <property type="entry name" value="SERINE_THREONINE-PROTEIN KINASE 31"/>
    <property type="match status" value="1"/>
</dbReference>